<gene>
    <name evidence="1" type="ORF">TRIHO_10240</name>
</gene>
<evidence type="ECO:0000313" key="2">
    <source>
        <dbReference type="Proteomes" id="UP000068382"/>
    </source>
</evidence>
<dbReference type="Pfam" id="PF21843">
    <property type="entry name" value="DUF6902"/>
    <property type="match status" value="1"/>
</dbReference>
<dbReference type="RefSeq" id="WP_068240976.1">
    <property type="nucleotide sequence ID" value="NZ_LPUY01000029.1"/>
</dbReference>
<evidence type="ECO:0000313" key="1">
    <source>
        <dbReference type="EMBL" id="KUP94095.1"/>
    </source>
</evidence>
<dbReference type="EMBL" id="LPUY01000029">
    <property type="protein sequence ID" value="KUP94095.1"/>
    <property type="molecule type" value="Genomic_DNA"/>
</dbReference>
<dbReference type="PATRIC" id="fig|1768241.3.peg.1065"/>
<keyword evidence="2" id="KW-1185">Reference proteome</keyword>
<dbReference type="InterPro" id="IPR054197">
    <property type="entry name" value="DUF6902"/>
</dbReference>
<dbReference type="AlphaFoldDB" id="A0A132C0I3"/>
<protein>
    <submittedName>
        <fullName evidence="1">Uncharacterized protein</fullName>
    </submittedName>
</protein>
<reference evidence="1 2" key="1">
    <citation type="submission" date="2015-12" db="EMBL/GenBank/DDBJ databases">
        <title>Genome sequence of the marine Rhodobacteraceae strain O3.65, Candidatus Tritonibacter horizontis.</title>
        <authorList>
            <person name="Poehlein A."/>
            <person name="Giebel H.A."/>
            <person name="Voget S."/>
            <person name="Brinkhoff T."/>
        </authorList>
    </citation>
    <scope>NUCLEOTIDE SEQUENCE [LARGE SCALE GENOMIC DNA]</scope>
    <source>
        <strain evidence="1 2">O3.65</strain>
    </source>
</reference>
<dbReference type="OrthoDB" id="7810029at2"/>
<sequence>MGQILSFSAALQRRPKSIVPELIESFSSFRKDRLDVLWMKENAELLNVLESTGCKITPAALDPLMPFYEGSLRHLNFFRQYYRFILSICLDLEDLGVPGARGEVMVDWIAKQDIAAGELSDLQRAEARRLLDRRGVALKGVAGLDDRLRRFMRQSDAFAVPNRKAAYELTHVVFYLTEYGRQPLTLDPEERRSLLYAGLVAYLDQDADLLSEICIALTFCNEVPPPDWQDWLHQVTAGFSVASTQGRVLQDDYHPYLMCNWFQLQVGREALFGADCQGSIVFEGPRSPGALRGMSMALYTLLDQAPNDWARVRNPLLQALSVEDCDVLQQAEKSTALFEPFFHSFARFGRVGTG</sequence>
<proteinExistence type="predicted"/>
<organism evidence="1 2">
    <name type="scientific">Tritonibacter horizontis</name>
    <dbReference type="NCBI Taxonomy" id="1768241"/>
    <lineage>
        <taxon>Bacteria</taxon>
        <taxon>Pseudomonadati</taxon>
        <taxon>Pseudomonadota</taxon>
        <taxon>Alphaproteobacteria</taxon>
        <taxon>Rhodobacterales</taxon>
        <taxon>Paracoccaceae</taxon>
        <taxon>Tritonibacter</taxon>
    </lineage>
</organism>
<accession>A0A132C0I3</accession>
<dbReference type="Proteomes" id="UP000068382">
    <property type="component" value="Unassembled WGS sequence"/>
</dbReference>
<comment type="caution">
    <text evidence="1">The sequence shown here is derived from an EMBL/GenBank/DDBJ whole genome shotgun (WGS) entry which is preliminary data.</text>
</comment>
<name>A0A132C0I3_9RHOB</name>